<proteinExistence type="predicted"/>
<comment type="caution">
    <text evidence="2">The sequence shown here is derived from an EMBL/GenBank/DDBJ whole genome shotgun (WGS) entry which is preliminary data.</text>
</comment>
<dbReference type="EMBL" id="JAIWYP010000007">
    <property type="protein sequence ID" value="KAH3793334.1"/>
    <property type="molecule type" value="Genomic_DNA"/>
</dbReference>
<accession>A0A9D4F8N7</accession>
<organism evidence="2 3">
    <name type="scientific">Dreissena polymorpha</name>
    <name type="common">Zebra mussel</name>
    <name type="synonym">Mytilus polymorpha</name>
    <dbReference type="NCBI Taxonomy" id="45954"/>
    <lineage>
        <taxon>Eukaryota</taxon>
        <taxon>Metazoa</taxon>
        <taxon>Spiralia</taxon>
        <taxon>Lophotrochozoa</taxon>
        <taxon>Mollusca</taxon>
        <taxon>Bivalvia</taxon>
        <taxon>Autobranchia</taxon>
        <taxon>Heteroconchia</taxon>
        <taxon>Euheterodonta</taxon>
        <taxon>Imparidentia</taxon>
        <taxon>Neoheterodontei</taxon>
        <taxon>Myida</taxon>
        <taxon>Dreissenoidea</taxon>
        <taxon>Dreissenidae</taxon>
        <taxon>Dreissena</taxon>
    </lineage>
</organism>
<reference evidence="2" key="2">
    <citation type="submission" date="2020-11" db="EMBL/GenBank/DDBJ databases">
        <authorList>
            <person name="McCartney M.A."/>
            <person name="Auch B."/>
            <person name="Kono T."/>
            <person name="Mallez S."/>
            <person name="Becker A."/>
            <person name="Gohl D.M."/>
            <person name="Silverstein K.A.T."/>
            <person name="Koren S."/>
            <person name="Bechman K.B."/>
            <person name="Herman A."/>
            <person name="Abrahante J.E."/>
            <person name="Garbe J."/>
        </authorList>
    </citation>
    <scope>NUCLEOTIDE SEQUENCE</scope>
    <source>
        <strain evidence="2">Duluth1</strain>
        <tissue evidence="2">Whole animal</tissue>
    </source>
</reference>
<evidence type="ECO:0000256" key="1">
    <source>
        <dbReference type="SAM" id="MobiDB-lite"/>
    </source>
</evidence>
<feature type="region of interest" description="Disordered" evidence="1">
    <location>
        <begin position="38"/>
        <end position="74"/>
    </location>
</feature>
<name>A0A9D4F8N7_DREPO</name>
<feature type="compositionally biased region" description="Polar residues" evidence="1">
    <location>
        <begin position="45"/>
        <end position="55"/>
    </location>
</feature>
<dbReference type="Proteomes" id="UP000828390">
    <property type="component" value="Unassembled WGS sequence"/>
</dbReference>
<keyword evidence="3" id="KW-1185">Reference proteome</keyword>
<gene>
    <name evidence="2" type="ORF">DPMN_146842</name>
</gene>
<sequence>MKKCYENESSENEWENNVPFHIDELEKQRDQVIIQDQETPKENTEMVTDQTQTVEKSARPIRERRRPVKLKDYV</sequence>
<evidence type="ECO:0000313" key="2">
    <source>
        <dbReference type="EMBL" id="KAH3793334.1"/>
    </source>
</evidence>
<reference evidence="2" key="1">
    <citation type="journal article" date="2019" name="bioRxiv">
        <title>The Genome of the Zebra Mussel, Dreissena polymorpha: A Resource for Invasive Species Research.</title>
        <authorList>
            <person name="McCartney M.A."/>
            <person name="Auch B."/>
            <person name="Kono T."/>
            <person name="Mallez S."/>
            <person name="Zhang Y."/>
            <person name="Obille A."/>
            <person name="Becker A."/>
            <person name="Abrahante J.E."/>
            <person name="Garbe J."/>
            <person name="Badalamenti J.P."/>
            <person name="Herman A."/>
            <person name="Mangelson H."/>
            <person name="Liachko I."/>
            <person name="Sullivan S."/>
            <person name="Sone E.D."/>
            <person name="Koren S."/>
            <person name="Silverstein K.A.T."/>
            <person name="Beckman K.B."/>
            <person name="Gohl D.M."/>
        </authorList>
    </citation>
    <scope>NUCLEOTIDE SEQUENCE</scope>
    <source>
        <strain evidence="2">Duluth1</strain>
        <tissue evidence="2">Whole animal</tissue>
    </source>
</reference>
<evidence type="ECO:0000313" key="3">
    <source>
        <dbReference type="Proteomes" id="UP000828390"/>
    </source>
</evidence>
<dbReference type="AlphaFoldDB" id="A0A9D4F8N7"/>
<protein>
    <submittedName>
        <fullName evidence="2">Uncharacterized protein</fullName>
    </submittedName>
</protein>